<reference evidence="1 2" key="1">
    <citation type="submission" date="2018-06" db="EMBL/GenBank/DDBJ databases">
        <title>Genomic Encyclopedia of Type Strains, Phase IV (KMG-IV): sequencing the most valuable type-strain genomes for metagenomic binning, comparative biology and taxonomic classification.</title>
        <authorList>
            <person name="Goeker M."/>
        </authorList>
    </citation>
    <scope>NUCLEOTIDE SEQUENCE [LARGE SCALE GENOMIC DNA]</scope>
    <source>
        <strain evidence="1 2">DSM 45479</strain>
    </source>
</reference>
<keyword evidence="2" id="KW-1185">Reference proteome</keyword>
<organism evidence="1 2">
    <name type="scientific">Lentzea atacamensis</name>
    <dbReference type="NCBI Taxonomy" id="531938"/>
    <lineage>
        <taxon>Bacteria</taxon>
        <taxon>Bacillati</taxon>
        <taxon>Actinomycetota</taxon>
        <taxon>Actinomycetes</taxon>
        <taxon>Pseudonocardiales</taxon>
        <taxon>Pseudonocardiaceae</taxon>
        <taxon>Lentzea</taxon>
    </lineage>
</organism>
<comment type="caution">
    <text evidence="1">The sequence shown here is derived from an EMBL/GenBank/DDBJ whole genome shotgun (WGS) entry which is preliminary data.</text>
</comment>
<name>A0ABX9DZ85_9PSEU</name>
<accession>A0ABX9DZ85</accession>
<dbReference type="EMBL" id="QLTT01000012">
    <property type="protein sequence ID" value="RAS60108.1"/>
    <property type="molecule type" value="Genomic_DNA"/>
</dbReference>
<evidence type="ECO:0000313" key="1">
    <source>
        <dbReference type="EMBL" id="RAS60108.1"/>
    </source>
</evidence>
<sequence>MSDTRLLSTDELLRGIVDEVTEIRVREHSVMQKIAELDRRGAAAELGYKDVPHVLR</sequence>
<proteinExistence type="predicted"/>
<feature type="non-terminal residue" evidence="1">
    <location>
        <position position="56"/>
    </location>
</feature>
<evidence type="ECO:0008006" key="3">
    <source>
        <dbReference type="Google" id="ProtNLM"/>
    </source>
</evidence>
<dbReference type="Proteomes" id="UP000248714">
    <property type="component" value="Unassembled WGS sequence"/>
</dbReference>
<protein>
    <recommendedName>
        <fullName evidence="3">DUF222 domain-containing protein</fullName>
    </recommendedName>
</protein>
<gene>
    <name evidence="1" type="ORF">C8D87_1121</name>
</gene>
<evidence type="ECO:0000313" key="2">
    <source>
        <dbReference type="Proteomes" id="UP000248714"/>
    </source>
</evidence>